<evidence type="ECO:0000313" key="1">
    <source>
        <dbReference type="EMBL" id="KJB06836.1"/>
    </source>
</evidence>
<reference evidence="1 2" key="1">
    <citation type="journal article" date="2012" name="Nature">
        <title>Repeated polyploidization of Gossypium genomes and the evolution of spinnable cotton fibres.</title>
        <authorList>
            <person name="Paterson A.H."/>
            <person name="Wendel J.F."/>
            <person name="Gundlach H."/>
            <person name="Guo H."/>
            <person name="Jenkins J."/>
            <person name="Jin D."/>
            <person name="Llewellyn D."/>
            <person name="Showmaker K.C."/>
            <person name="Shu S."/>
            <person name="Udall J."/>
            <person name="Yoo M.J."/>
            <person name="Byers R."/>
            <person name="Chen W."/>
            <person name="Doron-Faigenboim A."/>
            <person name="Duke M.V."/>
            <person name="Gong L."/>
            <person name="Grimwood J."/>
            <person name="Grover C."/>
            <person name="Grupp K."/>
            <person name="Hu G."/>
            <person name="Lee T.H."/>
            <person name="Li J."/>
            <person name="Lin L."/>
            <person name="Liu T."/>
            <person name="Marler B.S."/>
            <person name="Page J.T."/>
            <person name="Roberts A.W."/>
            <person name="Romanel E."/>
            <person name="Sanders W.S."/>
            <person name="Szadkowski E."/>
            <person name="Tan X."/>
            <person name="Tang H."/>
            <person name="Xu C."/>
            <person name="Wang J."/>
            <person name="Wang Z."/>
            <person name="Zhang D."/>
            <person name="Zhang L."/>
            <person name="Ashrafi H."/>
            <person name="Bedon F."/>
            <person name="Bowers J.E."/>
            <person name="Brubaker C.L."/>
            <person name="Chee P.W."/>
            <person name="Das S."/>
            <person name="Gingle A.R."/>
            <person name="Haigler C.H."/>
            <person name="Harker D."/>
            <person name="Hoffmann L.V."/>
            <person name="Hovav R."/>
            <person name="Jones D.C."/>
            <person name="Lemke C."/>
            <person name="Mansoor S."/>
            <person name="ur Rahman M."/>
            <person name="Rainville L.N."/>
            <person name="Rambani A."/>
            <person name="Reddy U.K."/>
            <person name="Rong J.K."/>
            <person name="Saranga Y."/>
            <person name="Scheffler B.E."/>
            <person name="Scheffler J.A."/>
            <person name="Stelly D.M."/>
            <person name="Triplett B.A."/>
            <person name="Van Deynze A."/>
            <person name="Vaslin M.F."/>
            <person name="Waghmare V.N."/>
            <person name="Walford S.A."/>
            <person name="Wright R.J."/>
            <person name="Zaki E.A."/>
            <person name="Zhang T."/>
            <person name="Dennis E.S."/>
            <person name="Mayer K.F."/>
            <person name="Peterson D.G."/>
            <person name="Rokhsar D.S."/>
            <person name="Wang X."/>
            <person name="Schmutz J."/>
        </authorList>
    </citation>
    <scope>NUCLEOTIDE SEQUENCE [LARGE SCALE GENOMIC DNA]</scope>
</reference>
<dbReference type="Proteomes" id="UP000032304">
    <property type="component" value="Chromosome 1"/>
</dbReference>
<name>A0A0D2PS37_GOSRA</name>
<gene>
    <name evidence="1" type="ORF">B456_001G2099002</name>
</gene>
<proteinExistence type="predicted"/>
<protein>
    <submittedName>
        <fullName evidence="1">Uncharacterized protein</fullName>
    </submittedName>
</protein>
<keyword evidence="2" id="KW-1185">Reference proteome</keyword>
<organism evidence="1 2">
    <name type="scientific">Gossypium raimondii</name>
    <name type="common">Peruvian cotton</name>
    <name type="synonym">Gossypium klotzschianum subsp. raimondii</name>
    <dbReference type="NCBI Taxonomy" id="29730"/>
    <lineage>
        <taxon>Eukaryota</taxon>
        <taxon>Viridiplantae</taxon>
        <taxon>Streptophyta</taxon>
        <taxon>Embryophyta</taxon>
        <taxon>Tracheophyta</taxon>
        <taxon>Spermatophyta</taxon>
        <taxon>Magnoliopsida</taxon>
        <taxon>eudicotyledons</taxon>
        <taxon>Gunneridae</taxon>
        <taxon>Pentapetalae</taxon>
        <taxon>rosids</taxon>
        <taxon>malvids</taxon>
        <taxon>Malvales</taxon>
        <taxon>Malvaceae</taxon>
        <taxon>Malvoideae</taxon>
        <taxon>Gossypium</taxon>
    </lineage>
</organism>
<dbReference type="EMBL" id="CM001740">
    <property type="protein sequence ID" value="KJB06836.1"/>
    <property type="molecule type" value="Genomic_DNA"/>
</dbReference>
<dbReference type="Gramene" id="KJB06836">
    <property type="protein sequence ID" value="KJB06836"/>
    <property type="gene ID" value="B456_001G2099002"/>
</dbReference>
<evidence type="ECO:0000313" key="2">
    <source>
        <dbReference type="Proteomes" id="UP000032304"/>
    </source>
</evidence>
<dbReference type="AlphaFoldDB" id="A0A0D2PS37"/>
<accession>A0A0D2PS37</accession>
<feature type="non-terminal residue" evidence="1">
    <location>
        <position position="1"/>
    </location>
</feature>
<sequence>SWSLAAFVGKAPLKVVVFSGVCGKSAAKVSDAVISGVFCGALSL</sequence>